<keyword evidence="4" id="KW-0560">Oxidoreductase</keyword>
<dbReference type="InterPro" id="IPR016171">
    <property type="entry name" value="Vanillyl_alc_oxidase_C-sub2"/>
</dbReference>
<dbReference type="Proteomes" id="UP000241818">
    <property type="component" value="Unassembled WGS sequence"/>
</dbReference>
<keyword evidence="2" id="KW-0285">Flavoprotein</keyword>
<dbReference type="InParanoid" id="A0A2T3B2M3"/>
<evidence type="ECO:0000313" key="6">
    <source>
        <dbReference type="EMBL" id="PSS18811.1"/>
    </source>
</evidence>
<keyword evidence="7" id="KW-1185">Reference proteome</keyword>
<dbReference type="Gene3D" id="3.30.43.10">
    <property type="entry name" value="Uridine Diphospho-n-acetylenolpyruvylglucosamine Reductase, domain 2"/>
    <property type="match status" value="1"/>
</dbReference>
<feature type="domain" description="FAD-binding PCMH-type" evidence="5">
    <location>
        <begin position="103"/>
        <end position="295"/>
    </location>
</feature>
<dbReference type="Pfam" id="PF02913">
    <property type="entry name" value="FAD-oxidase_C"/>
    <property type="match status" value="1"/>
</dbReference>
<dbReference type="AlphaFoldDB" id="A0A2T3B2M3"/>
<name>A0A2T3B2M3_AMORE</name>
<dbReference type="InterPro" id="IPR006094">
    <property type="entry name" value="Oxid_FAD_bind_N"/>
</dbReference>
<dbReference type="InterPro" id="IPR016166">
    <property type="entry name" value="FAD-bd_PCMH"/>
</dbReference>
<dbReference type="EMBL" id="KZ679011">
    <property type="protein sequence ID" value="PSS18811.1"/>
    <property type="molecule type" value="Genomic_DNA"/>
</dbReference>
<dbReference type="SUPFAM" id="SSF55103">
    <property type="entry name" value="FAD-linked oxidases, C-terminal domain"/>
    <property type="match status" value="1"/>
</dbReference>
<keyword evidence="3" id="KW-0274">FAD</keyword>
<evidence type="ECO:0000256" key="3">
    <source>
        <dbReference type="ARBA" id="ARBA00022827"/>
    </source>
</evidence>
<accession>A0A2T3B2M3</accession>
<gene>
    <name evidence="6" type="ORF">M430DRAFT_35213</name>
</gene>
<dbReference type="SUPFAM" id="SSF56176">
    <property type="entry name" value="FAD-binding/transporter-associated domain-like"/>
    <property type="match status" value="1"/>
</dbReference>
<dbReference type="PROSITE" id="PS51387">
    <property type="entry name" value="FAD_PCMH"/>
    <property type="match status" value="1"/>
</dbReference>
<organism evidence="6 7">
    <name type="scientific">Amorphotheca resinae ATCC 22711</name>
    <dbReference type="NCBI Taxonomy" id="857342"/>
    <lineage>
        <taxon>Eukaryota</taxon>
        <taxon>Fungi</taxon>
        <taxon>Dikarya</taxon>
        <taxon>Ascomycota</taxon>
        <taxon>Pezizomycotina</taxon>
        <taxon>Leotiomycetes</taxon>
        <taxon>Helotiales</taxon>
        <taxon>Amorphothecaceae</taxon>
        <taxon>Amorphotheca</taxon>
    </lineage>
</organism>
<reference evidence="6 7" key="1">
    <citation type="journal article" date="2018" name="New Phytol.">
        <title>Comparative genomics and transcriptomics depict ericoid mycorrhizal fungi as versatile saprotrophs and plant mutualists.</title>
        <authorList>
            <person name="Martino E."/>
            <person name="Morin E."/>
            <person name="Grelet G.A."/>
            <person name="Kuo A."/>
            <person name="Kohler A."/>
            <person name="Daghino S."/>
            <person name="Barry K.W."/>
            <person name="Cichocki N."/>
            <person name="Clum A."/>
            <person name="Dockter R.B."/>
            <person name="Hainaut M."/>
            <person name="Kuo R.C."/>
            <person name="LaButti K."/>
            <person name="Lindahl B.D."/>
            <person name="Lindquist E.A."/>
            <person name="Lipzen A."/>
            <person name="Khouja H.R."/>
            <person name="Magnuson J."/>
            <person name="Murat C."/>
            <person name="Ohm R.A."/>
            <person name="Singer S.W."/>
            <person name="Spatafora J.W."/>
            <person name="Wang M."/>
            <person name="Veneault-Fourrey C."/>
            <person name="Henrissat B."/>
            <person name="Grigoriev I.V."/>
            <person name="Martin F.M."/>
            <person name="Perotto S."/>
        </authorList>
    </citation>
    <scope>NUCLEOTIDE SEQUENCE [LARGE SCALE GENOMIC DNA]</scope>
    <source>
        <strain evidence="6 7">ATCC 22711</strain>
    </source>
</reference>
<dbReference type="Gene3D" id="3.30.465.10">
    <property type="match status" value="1"/>
</dbReference>
<dbReference type="InterPro" id="IPR016169">
    <property type="entry name" value="FAD-bd_PCMH_sub2"/>
</dbReference>
<dbReference type="GO" id="GO:0071949">
    <property type="term" value="F:FAD binding"/>
    <property type="evidence" value="ECO:0007669"/>
    <property type="project" value="InterPro"/>
</dbReference>
<proteinExistence type="predicted"/>
<evidence type="ECO:0000313" key="7">
    <source>
        <dbReference type="Proteomes" id="UP000241818"/>
    </source>
</evidence>
<dbReference type="GO" id="GO:0008720">
    <property type="term" value="F:D-lactate dehydrogenase (NAD+) activity"/>
    <property type="evidence" value="ECO:0007669"/>
    <property type="project" value="TreeGrafter"/>
</dbReference>
<dbReference type="GO" id="GO:0005739">
    <property type="term" value="C:mitochondrion"/>
    <property type="evidence" value="ECO:0007669"/>
    <property type="project" value="TreeGrafter"/>
</dbReference>
<dbReference type="GO" id="GO:1903457">
    <property type="term" value="P:lactate catabolic process"/>
    <property type="evidence" value="ECO:0007669"/>
    <property type="project" value="TreeGrafter"/>
</dbReference>
<dbReference type="RefSeq" id="XP_024721163.1">
    <property type="nucleotide sequence ID" value="XM_024866699.1"/>
</dbReference>
<dbReference type="InterPro" id="IPR016164">
    <property type="entry name" value="FAD-linked_Oxase-like_C"/>
</dbReference>
<dbReference type="Gene3D" id="1.10.45.10">
    <property type="entry name" value="Vanillyl-alcohol Oxidase, Chain A, domain 4"/>
    <property type="match status" value="1"/>
</dbReference>
<dbReference type="OrthoDB" id="5332616at2759"/>
<dbReference type="Gene3D" id="3.40.462.10">
    <property type="entry name" value="FAD-linked oxidases, C-terminal domain"/>
    <property type="match status" value="1"/>
</dbReference>
<dbReference type="PANTHER" id="PTHR11748:SF114">
    <property type="entry name" value="ARYL-ALCOHOL OXIDASE VANILLYL-ALCOHOL OXIDASE (AFU_ORTHOLOGUE AFUA_3G09500)-RELATED"/>
    <property type="match status" value="1"/>
</dbReference>
<comment type="cofactor">
    <cofactor evidence="1">
        <name>FAD</name>
        <dbReference type="ChEBI" id="CHEBI:57692"/>
    </cofactor>
</comment>
<dbReference type="PANTHER" id="PTHR11748">
    <property type="entry name" value="D-LACTATE DEHYDROGENASE"/>
    <property type="match status" value="1"/>
</dbReference>
<dbReference type="GO" id="GO:0004458">
    <property type="term" value="F:D-lactate dehydrogenase (cytochrome) activity"/>
    <property type="evidence" value="ECO:0007669"/>
    <property type="project" value="TreeGrafter"/>
</dbReference>
<dbReference type="InterPro" id="IPR004113">
    <property type="entry name" value="FAD-bd_oxidored_4_C"/>
</dbReference>
<dbReference type="InterPro" id="IPR036318">
    <property type="entry name" value="FAD-bd_PCMH-like_sf"/>
</dbReference>
<dbReference type="InterPro" id="IPR016167">
    <property type="entry name" value="FAD-bd_PCMH_sub1"/>
</dbReference>
<dbReference type="Pfam" id="PF01565">
    <property type="entry name" value="FAD_binding_4"/>
    <property type="match status" value="1"/>
</dbReference>
<dbReference type="InterPro" id="IPR016170">
    <property type="entry name" value="Cytok_DH_C_sf"/>
</dbReference>
<evidence type="ECO:0000256" key="2">
    <source>
        <dbReference type="ARBA" id="ARBA00022630"/>
    </source>
</evidence>
<evidence type="ECO:0000256" key="4">
    <source>
        <dbReference type="ARBA" id="ARBA00023002"/>
    </source>
</evidence>
<evidence type="ECO:0000256" key="1">
    <source>
        <dbReference type="ARBA" id="ARBA00001974"/>
    </source>
</evidence>
<sequence length="598" mass="66735">MSQPNDIPSLDQVHSGVPARLRDDAIYAKKSSFALRTIPLSKPRQAPLRLPPDTSREKFDAAIVALKKVLGEKGVELNDKPLVDGWYMEHPNTHDAYHIVDQEEMVCSAIAYPSTVPEVQEIVRWANEFKIPIYPISMGRNIGYGGAAPRVPGSVVVDLGRNMNKVLKLDANNASCIVEPGVSYFKLYEEIKKQGLPLWVDTPDLGGGSVLGNAIDRGVGYTPYGDHFANHCGMEVVLPNGELLRTGMGALPGKDGADNPTWGSFQNAFGPSVDGIFSQSNFGIVVKMGFWLMPDTGHQSYLVTFKREDDFQKIVETIRPLALKRIIGNVPQLRHSIQELAITGKPRSTWYTGSGPMPREVIKDGVSKLFFGECAWVFYGTQYGDPDSISSQLALIKSEFAKIPGSKFYLPSDVPKDHYLHQRAEVCSGVPSLKDLEWLNWKPNAAHLFFAPITPTDPKAAYTVHSIIERLYEKWGFDIWPTLCFAGREIHYISVVVYDRGNEEEKRRARCLMREMIAETAKEGFGEYRTHLLFADQVAQTYGWNNQALMRFNETLKDALDPNGILAPGRNGIWPKNYRGKGWELLGEKGMESAKAKL</sequence>
<protein>
    <recommendedName>
        <fullName evidence="5">FAD-binding PCMH-type domain-containing protein</fullName>
    </recommendedName>
</protein>
<dbReference type="GeneID" id="36574780"/>
<evidence type="ECO:0000259" key="5">
    <source>
        <dbReference type="PROSITE" id="PS51387"/>
    </source>
</evidence>
<dbReference type="STRING" id="857342.A0A2T3B2M3"/>